<keyword evidence="1" id="KW-1133">Transmembrane helix</keyword>
<gene>
    <name evidence="2" type="ORF">CQA53_06425</name>
</gene>
<feature type="transmembrane region" description="Helical" evidence="1">
    <location>
        <begin position="53"/>
        <end position="70"/>
    </location>
</feature>
<keyword evidence="1" id="KW-0472">Membrane</keyword>
<protein>
    <recommendedName>
        <fullName evidence="4">MBOAT family protein</fullName>
    </recommendedName>
</protein>
<organism evidence="2 3">
    <name type="scientific">Helicobacter didelphidarum</name>
    <dbReference type="NCBI Taxonomy" id="2040648"/>
    <lineage>
        <taxon>Bacteria</taxon>
        <taxon>Pseudomonadati</taxon>
        <taxon>Campylobacterota</taxon>
        <taxon>Epsilonproteobacteria</taxon>
        <taxon>Campylobacterales</taxon>
        <taxon>Helicobacteraceae</taxon>
        <taxon>Helicobacter</taxon>
    </lineage>
</organism>
<keyword evidence="3" id="KW-1185">Reference proteome</keyword>
<accession>A0A3D8IJB2</accession>
<proteinExistence type="predicted"/>
<dbReference type="OrthoDB" id="5329477at2"/>
<evidence type="ECO:0000256" key="1">
    <source>
        <dbReference type="SAM" id="Phobius"/>
    </source>
</evidence>
<feature type="transmembrane region" description="Helical" evidence="1">
    <location>
        <begin position="30"/>
        <end position="47"/>
    </location>
</feature>
<name>A0A3D8IJB2_9HELI</name>
<feature type="transmembrane region" description="Helical" evidence="1">
    <location>
        <begin position="6"/>
        <end position="23"/>
    </location>
</feature>
<evidence type="ECO:0008006" key="4">
    <source>
        <dbReference type="Google" id="ProtNLM"/>
    </source>
</evidence>
<keyword evidence="1" id="KW-0812">Transmembrane</keyword>
<comment type="caution">
    <text evidence="2">The sequence shown here is derived from an EMBL/GenBank/DDBJ whole genome shotgun (WGS) entry which is preliminary data.</text>
</comment>
<evidence type="ECO:0000313" key="2">
    <source>
        <dbReference type="EMBL" id="RDU65309.1"/>
    </source>
</evidence>
<dbReference type="EMBL" id="NXLQ01000013">
    <property type="protein sequence ID" value="RDU65309.1"/>
    <property type="molecule type" value="Genomic_DNA"/>
</dbReference>
<dbReference type="Proteomes" id="UP000256379">
    <property type="component" value="Unassembled WGS sequence"/>
</dbReference>
<dbReference type="AlphaFoldDB" id="A0A3D8IJB2"/>
<reference evidence="2 3" key="1">
    <citation type="submission" date="2018-04" db="EMBL/GenBank/DDBJ databases">
        <title>Novel Campyloabacter and Helicobacter Species and Strains.</title>
        <authorList>
            <person name="Mannion A.J."/>
            <person name="Shen Z."/>
            <person name="Fox J.G."/>
        </authorList>
    </citation>
    <scope>NUCLEOTIDE SEQUENCE [LARGE SCALE GENOMIC DNA]</scope>
    <source>
        <strain evidence="2 3">MIT 17-337</strain>
    </source>
</reference>
<sequence length="100" mass="11801">MLFNSFQFIFIFLPLTFIGYFYFNLKKKTTLARFYLVIASVVFYAWWEYKNVLLLFSSIGFNYIISGLIVKARELRIKNDSLHNDSTLIESHSITPPQCI</sequence>
<dbReference type="RefSeq" id="WP_115543198.1">
    <property type="nucleotide sequence ID" value="NZ_NXLQ01000013.1"/>
</dbReference>
<evidence type="ECO:0000313" key="3">
    <source>
        <dbReference type="Proteomes" id="UP000256379"/>
    </source>
</evidence>